<evidence type="ECO:0000313" key="3">
    <source>
        <dbReference type="Proteomes" id="UP000288405"/>
    </source>
</evidence>
<feature type="transmembrane region" description="Helical" evidence="1">
    <location>
        <begin position="210"/>
        <end position="230"/>
    </location>
</feature>
<dbReference type="AlphaFoldDB" id="A0A432WHZ1"/>
<gene>
    <name evidence="2" type="ORF">CWE11_06105</name>
</gene>
<accession>A0A432WHZ1</accession>
<name>A0A432WHZ1_9GAMM</name>
<keyword evidence="1" id="KW-0472">Membrane</keyword>
<dbReference type="RefSeq" id="WP_126776724.1">
    <property type="nucleotide sequence ID" value="NZ_PIPM01000005.1"/>
</dbReference>
<feature type="transmembrane region" description="Helical" evidence="1">
    <location>
        <begin position="12"/>
        <end position="36"/>
    </location>
</feature>
<proteinExistence type="predicted"/>
<organism evidence="2 3">
    <name type="scientific">Aliidiomarina sanyensis</name>
    <dbReference type="NCBI Taxonomy" id="1249555"/>
    <lineage>
        <taxon>Bacteria</taxon>
        <taxon>Pseudomonadati</taxon>
        <taxon>Pseudomonadota</taxon>
        <taxon>Gammaproteobacteria</taxon>
        <taxon>Alteromonadales</taxon>
        <taxon>Idiomarinaceae</taxon>
        <taxon>Aliidiomarina</taxon>
    </lineage>
</organism>
<comment type="caution">
    <text evidence="2">The sequence shown here is derived from an EMBL/GenBank/DDBJ whole genome shotgun (WGS) entry which is preliminary data.</text>
</comment>
<keyword evidence="3" id="KW-1185">Reference proteome</keyword>
<keyword evidence="1" id="KW-0812">Transmembrane</keyword>
<reference evidence="2 3" key="1">
    <citation type="journal article" date="2011" name="Front. Microbiol.">
        <title>Genomic signatures of strain selection and enhancement in Bacillus atrophaeus var. globigii, a historical biowarfare simulant.</title>
        <authorList>
            <person name="Gibbons H.S."/>
            <person name="Broomall S.M."/>
            <person name="McNew L.A."/>
            <person name="Daligault H."/>
            <person name="Chapman C."/>
            <person name="Bruce D."/>
            <person name="Karavis M."/>
            <person name="Krepps M."/>
            <person name="McGregor P.A."/>
            <person name="Hong C."/>
            <person name="Park K.H."/>
            <person name="Akmal A."/>
            <person name="Feldman A."/>
            <person name="Lin J.S."/>
            <person name="Chang W.E."/>
            <person name="Higgs B.W."/>
            <person name="Demirev P."/>
            <person name="Lindquist J."/>
            <person name="Liem A."/>
            <person name="Fochler E."/>
            <person name="Read T.D."/>
            <person name="Tapia R."/>
            <person name="Johnson S."/>
            <person name="Bishop-Lilly K.A."/>
            <person name="Detter C."/>
            <person name="Han C."/>
            <person name="Sozhamannan S."/>
            <person name="Rosenzweig C.N."/>
            <person name="Skowronski E.W."/>
        </authorList>
    </citation>
    <scope>NUCLEOTIDE SEQUENCE [LARGE SCALE GENOMIC DNA]</scope>
    <source>
        <strain evidence="2 3">GYP-17</strain>
    </source>
</reference>
<sequence length="244" mass="28770">MQFKTLKIRKVHRWMTLLFGAQLIIWSITGAVMVILQLPYIHGHHLSQQADQPLSQMELLEQVPKLQTRYPEATQAALVRRFIDGDFRYVFRVRTQDTRFLVNAFDLEIVSLSADDVRHIADLTYADSPVPKIHAKELILDAAEMPQEVNPAHAPVWRVEFADARKTTFYFAAETGDLLTQRHQAWRVFDVMWMLHIMDYTDRHRISTPWLYAFTVLTFFIAITGLWLLLQRHVLKLWRRSWRA</sequence>
<evidence type="ECO:0000256" key="1">
    <source>
        <dbReference type="SAM" id="Phobius"/>
    </source>
</evidence>
<evidence type="ECO:0000313" key="2">
    <source>
        <dbReference type="EMBL" id="RUO33414.1"/>
    </source>
</evidence>
<evidence type="ECO:0008006" key="4">
    <source>
        <dbReference type="Google" id="ProtNLM"/>
    </source>
</evidence>
<dbReference type="EMBL" id="PIPM01000005">
    <property type="protein sequence ID" value="RUO33414.1"/>
    <property type="molecule type" value="Genomic_DNA"/>
</dbReference>
<protein>
    <recommendedName>
        <fullName evidence="4">PepSY domain-containing protein</fullName>
    </recommendedName>
</protein>
<keyword evidence="1" id="KW-1133">Transmembrane helix</keyword>
<dbReference type="OrthoDB" id="9806195at2"/>
<dbReference type="Proteomes" id="UP000288405">
    <property type="component" value="Unassembled WGS sequence"/>
</dbReference>